<dbReference type="Proteomes" id="UP000198877">
    <property type="component" value="Unassembled WGS sequence"/>
</dbReference>
<dbReference type="EMBL" id="FOYR01000006">
    <property type="protein sequence ID" value="SFR78969.1"/>
    <property type="molecule type" value="Genomic_DNA"/>
</dbReference>
<proteinExistence type="predicted"/>
<reference evidence="2" key="1">
    <citation type="submission" date="2016-10" db="EMBL/GenBank/DDBJ databases">
        <authorList>
            <person name="Varghese N."/>
            <person name="Submissions S."/>
        </authorList>
    </citation>
    <scope>NUCLEOTIDE SEQUENCE [LARGE SCALE GENOMIC DNA]</scope>
    <source>
        <strain evidence="2">CL127</strain>
    </source>
</reference>
<dbReference type="RefSeq" id="WP_091742555.1">
    <property type="nucleotide sequence ID" value="NZ_FOYR01000006.1"/>
</dbReference>
<gene>
    <name evidence="1" type="ORF">SAMN04488591_3609</name>
</gene>
<protein>
    <submittedName>
        <fullName evidence="1">Uncharacterized protein</fullName>
    </submittedName>
</protein>
<sequence>MSIAPWFDAAAEFERALLERDSPLAELHRQAQLDGAARLKAAGSLRAPSPWQGTTSVSGMRQAIKEAEVYALLREYAAQAAAVTDGADSARWAALVDEGLTRSRRGLLVDEVRDSAAGALVLRESWGFRPVVPNAPVIDCACGYAESGVLAKGLCIECGELVVRRWSAEELRLLALVPEYRARVEEILSDTEARQKKQIGVPSDTPISDVASKRARGGRALGRLRRSARRLLLAAGRDLPSERWKQLAGLTAKALQTQVGAEGRRAGKRGLGAAGLAALALKSDDAIHR</sequence>
<evidence type="ECO:0000313" key="2">
    <source>
        <dbReference type="Proteomes" id="UP000198877"/>
    </source>
</evidence>
<organism evidence="1 2">
    <name type="scientific">Microbacterium azadirachtae</name>
    <dbReference type="NCBI Taxonomy" id="582680"/>
    <lineage>
        <taxon>Bacteria</taxon>
        <taxon>Bacillati</taxon>
        <taxon>Actinomycetota</taxon>
        <taxon>Actinomycetes</taxon>
        <taxon>Micrococcales</taxon>
        <taxon>Microbacteriaceae</taxon>
        <taxon>Microbacterium</taxon>
    </lineage>
</organism>
<accession>A0A1I6JJ87</accession>
<evidence type="ECO:0000313" key="1">
    <source>
        <dbReference type="EMBL" id="SFR78969.1"/>
    </source>
</evidence>
<dbReference type="AlphaFoldDB" id="A0A1I6JJ87"/>
<name>A0A1I6JJ87_9MICO</name>